<name>A0A4Y4CR13_ZOORA</name>
<dbReference type="AlphaFoldDB" id="A0A4Y4CR13"/>
<sequence length="122" mass="13121">MSNTPGKRLPAQVVADDTKAFHALATIEGYAPHDPELKLEAIAATFDELGADQAGLIRAQVALDAARDKLAHTEHRAHQKMLGAKDSVCSQYGDDSNEYAALGMKKKSERKKGGNKPRPPEA</sequence>
<keyword evidence="3" id="KW-1185">Reference proteome</keyword>
<dbReference type="RefSeq" id="WP_141349579.1">
    <property type="nucleotide sequence ID" value="NZ_BJNV01000010.1"/>
</dbReference>
<reference evidence="2 3" key="1">
    <citation type="submission" date="2019-06" db="EMBL/GenBank/DDBJ databases">
        <title>Whole genome shotgun sequence of Zoogloea ramigera NBRC 15342.</title>
        <authorList>
            <person name="Hosoyama A."/>
            <person name="Uohara A."/>
            <person name="Ohji S."/>
            <person name="Ichikawa N."/>
        </authorList>
    </citation>
    <scope>NUCLEOTIDE SEQUENCE [LARGE SCALE GENOMIC DNA]</scope>
    <source>
        <strain evidence="2 3">NBRC 15342</strain>
    </source>
</reference>
<comment type="caution">
    <text evidence="2">The sequence shown here is derived from an EMBL/GenBank/DDBJ whole genome shotgun (WGS) entry which is preliminary data.</text>
</comment>
<dbReference type="OrthoDB" id="531848at2"/>
<gene>
    <name evidence="2" type="ORF">ZRA01_08090</name>
</gene>
<protein>
    <submittedName>
        <fullName evidence="2">Uncharacterized protein</fullName>
    </submittedName>
</protein>
<dbReference type="Proteomes" id="UP000318422">
    <property type="component" value="Unassembled WGS sequence"/>
</dbReference>
<accession>A0A4Y4CR13</accession>
<evidence type="ECO:0000313" key="3">
    <source>
        <dbReference type="Proteomes" id="UP000318422"/>
    </source>
</evidence>
<feature type="compositionally biased region" description="Basic residues" evidence="1">
    <location>
        <begin position="104"/>
        <end position="115"/>
    </location>
</feature>
<proteinExistence type="predicted"/>
<evidence type="ECO:0000256" key="1">
    <source>
        <dbReference type="SAM" id="MobiDB-lite"/>
    </source>
</evidence>
<evidence type="ECO:0000313" key="2">
    <source>
        <dbReference type="EMBL" id="GEC94736.1"/>
    </source>
</evidence>
<organism evidence="2 3">
    <name type="scientific">Zoogloea ramigera</name>
    <dbReference type="NCBI Taxonomy" id="350"/>
    <lineage>
        <taxon>Bacteria</taxon>
        <taxon>Pseudomonadati</taxon>
        <taxon>Pseudomonadota</taxon>
        <taxon>Betaproteobacteria</taxon>
        <taxon>Rhodocyclales</taxon>
        <taxon>Zoogloeaceae</taxon>
        <taxon>Zoogloea</taxon>
    </lineage>
</organism>
<dbReference type="EMBL" id="BJNV01000010">
    <property type="protein sequence ID" value="GEC94736.1"/>
    <property type="molecule type" value="Genomic_DNA"/>
</dbReference>
<feature type="region of interest" description="Disordered" evidence="1">
    <location>
        <begin position="100"/>
        <end position="122"/>
    </location>
</feature>